<organism evidence="2 3">
    <name type="scientific">Pseudoalteromonas caenipelagi</name>
    <dbReference type="NCBI Taxonomy" id="2726988"/>
    <lineage>
        <taxon>Bacteria</taxon>
        <taxon>Pseudomonadati</taxon>
        <taxon>Pseudomonadota</taxon>
        <taxon>Gammaproteobacteria</taxon>
        <taxon>Alteromonadales</taxon>
        <taxon>Pseudoalteromonadaceae</taxon>
        <taxon>Pseudoalteromonas</taxon>
    </lineage>
</organism>
<dbReference type="AlphaFoldDB" id="A0A849VGY9"/>
<evidence type="ECO:0000256" key="1">
    <source>
        <dbReference type="SAM" id="Phobius"/>
    </source>
</evidence>
<evidence type="ECO:0000313" key="2">
    <source>
        <dbReference type="EMBL" id="NOU50981.1"/>
    </source>
</evidence>
<dbReference type="InterPro" id="IPR005625">
    <property type="entry name" value="PepSY-ass_TM"/>
</dbReference>
<feature type="transmembrane region" description="Helical" evidence="1">
    <location>
        <begin position="135"/>
        <end position="159"/>
    </location>
</feature>
<protein>
    <submittedName>
        <fullName evidence="2">PepSY domain-containing protein</fullName>
    </submittedName>
</protein>
<reference evidence="2 3" key="1">
    <citation type="submission" date="2020-04" db="EMBL/GenBank/DDBJ databases">
        <title>Pseudoalteromonas caenipelagi sp. nov., isolated from a tidal flat.</title>
        <authorList>
            <person name="Park S."/>
            <person name="Yoon J.-H."/>
        </authorList>
    </citation>
    <scope>NUCLEOTIDE SEQUENCE [LARGE SCALE GENOMIC DNA]</scope>
    <source>
        <strain evidence="2 3">JBTF-M23</strain>
    </source>
</reference>
<feature type="transmembrane region" description="Helical" evidence="1">
    <location>
        <begin position="377"/>
        <end position="399"/>
    </location>
</feature>
<dbReference type="RefSeq" id="WP_171626042.1">
    <property type="nucleotide sequence ID" value="NZ_JABBPG010000003.1"/>
</dbReference>
<accession>A0A849VGY9</accession>
<dbReference type="Proteomes" id="UP000586305">
    <property type="component" value="Unassembled WGS sequence"/>
</dbReference>
<keyword evidence="1" id="KW-0472">Membrane</keyword>
<keyword evidence="3" id="KW-1185">Reference proteome</keyword>
<feature type="transmembrane region" description="Helical" evidence="1">
    <location>
        <begin position="326"/>
        <end position="346"/>
    </location>
</feature>
<comment type="caution">
    <text evidence="2">The sequence shown here is derived from an EMBL/GenBank/DDBJ whole genome shotgun (WGS) entry which is preliminary data.</text>
</comment>
<evidence type="ECO:0000313" key="3">
    <source>
        <dbReference type="Proteomes" id="UP000586305"/>
    </source>
</evidence>
<sequence>MDKKTWYKWHSFAGIKLSILICFILITGTLAVISHEIDWLANPSKRVLPAVDSSQVNWSAVYKQARQRQGTYTIQSIHSPINNWFAVEVITQNEQGIRHREYYHPITGQYQGDGRWYNWQRFFRMAHRHLMMPTIYGTSIVCVMGLLMFVSLVSGFFMFPKWWKNFFRKPRTQNRKVFWNDCHRLFGLWSSWLLLVVCITGIWYLAELWGLDADFPAQQDQILTAQQAPVMPSQVVFDKALERVKDYHDMQIKAIIMPSKRWNTLIFQGQNDTLLVRDRANNVIFNPLNGDYVSRRFAQQQSLHVRISEAADPLHFGTFYGISSKVVYFIFGCVLSALAVTGTYMYGLKLVRQHRDVPVQSKQVWRLSWQGMHYGRWLSILLIVICLILTVIIFTNTVIL</sequence>
<dbReference type="PANTHER" id="PTHR34219">
    <property type="entry name" value="IRON-REGULATED INNER MEMBRANE PROTEIN-RELATED"/>
    <property type="match status" value="1"/>
</dbReference>
<feature type="transmembrane region" description="Helical" evidence="1">
    <location>
        <begin position="185"/>
        <end position="206"/>
    </location>
</feature>
<dbReference type="PANTHER" id="PTHR34219:SF8">
    <property type="entry name" value="PEPSY DOMAIN-CONTAINING PROTEIN"/>
    <property type="match status" value="1"/>
</dbReference>
<keyword evidence="1" id="KW-0812">Transmembrane</keyword>
<name>A0A849VGY9_9GAMM</name>
<proteinExistence type="predicted"/>
<feature type="transmembrane region" description="Helical" evidence="1">
    <location>
        <begin position="12"/>
        <end position="33"/>
    </location>
</feature>
<gene>
    <name evidence="2" type="ORF">HG263_10600</name>
</gene>
<dbReference type="Pfam" id="PF03929">
    <property type="entry name" value="PepSY_TM"/>
    <property type="match status" value="1"/>
</dbReference>
<keyword evidence="1" id="KW-1133">Transmembrane helix</keyword>
<dbReference type="EMBL" id="JABBPG010000003">
    <property type="protein sequence ID" value="NOU50981.1"/>
    <property type="molecule type" value="Genomic_DNA"/>
</dbReference>